<evidence type="ECO:0000256" key="2">
    <source>
        <dbReference type="ARBA" id="ARBA00023136"/>
    </source>
</evidence>
<dbReference type="AlphaFoldDB" id="A0A1E5V7E6"/>
<keyword evidence="5" id="KW-1185">Reference proteome</keyword>
<sequence length="121" mass="12589">MLILGGVIAVLVVAFAVVYPPKATADDAILQRFALAPGSPAENSTVSYNITTTLSLRNPNIYRAIRYAPMDASFSFNGSRFGADWAAAALLRTGRRRGLGGSGGPACCGGADPNTYPFFGS</sequence>
<organism evidence="4 5">
    <name type="scientific">Dichanthelium oligosanthes</name>
    <dbReference type="NCBI Taxonomy" id="888268"/>
    <lineage>
        <taxon>Eukaryota</taxon>
        <taxon>Viridiplantae</taxon>
        <taxon>Streptophyta</taxon>
        <taxon>Embryophyta</taxon>
        <taxon>Tracheophyta</taxon>
        <taxon>Spermatophyta</taxon>
        <taxon>Magnoliopsida</taxon>
        <taxon>Liliopsida</taxon>
        <taxon>Poales</taxon>
        <taxon>Poaceae</taxon>
        <taxon>PACMAD clade</taxon>
        <taxon>Panicoideae</taxon>
        <taxon>Panicodae</taxon>
        <taxon>Paniceae</taxon>
        <taxon>Dichantheliinae</taxon>
        <taxon>Dichanthelium</taxon>
    </lineage>
</organism>
<keyword evidence="3" id="KW-0732">Signal</keyword>
<feature type="chain" id="PRO_5009187806" description="Late embryogenesis abundant protein LEA-2 subgroup domain-containing protein" evidence="3">
    <location>
        <begin position="26"/>
        <end position="121"/>
    </location>
</feature>
<feature type="signal peptide" evidence="3">
    <location>
        <begin position="1"/>
        <end position="25"/>
    </location>
</feature>
<keyword evidence="2" id="KW-0472">Membrane</keyword>
<dbReference type="InterPro" id="IPR044839">
    <property type="entry name" value="NDR1-like"/>
</dbReference>
<proteinExistence type="predicted"/>
<evidence type="ECO:0000313" key="5">
    <source>
        <dbReference type="Proteomes" id="UP000095767"/>
    </source>
</evidence>
<reference evidence="4 5" key="1">
    <citation type="submission" date="2016-09" db="EMBL/GenBank/DDBJ databases">
        <title>The draft genome of Dichanthelium oligosanthes: A C3 panicoid grass species.</title>
        <authorList>
            <person name="Studer A.J."/>
            <person name="Schnable J.C."/>
            <person name="Brutnell T.P."/>
        </authorList>
    </citation>
    <scope>NUCLEOTIDE SEQUENCE [LARGE SCALE GENOMIC DNA]</scope>
    <source>
        <strain evidence="5">cv. Kellogg 1175</strain>
        <tissue evidence="4">Leaf</tissue>
    </source>
</reference>
<evidence type="ECO:0008006" key="6">
    <source>
        <dbReference type="Google" id="ProtNLM"/>
    </source>
</evidence>
<accession>A0A1E5V7E6</accession>
<comment type="subcellular location">
    <subcellularLocation>
        <location evidence="1">Membrane</location>
    </subcellularLocation>
</comment>
<evidence type="ECO:0000313" key="4">
    <source>
        <dbReference type="EMBL" id="OEL21079.1"/>
    </source>
</evidence>
<dbReference type="PANTHER" id="PTHR31234:SF10">
    <property type="entry name" value="HARPIN-INDUCED PROTEIN 1 CONTAINING PROTEIN, EXPRESSED"/>
    <property type="match status" value="1"/>
</dbReference>
<protein>
    <recommendedName>
        <fullName evidence="6">Late embryogenesis abundant protein LEA-2 subgroup domain-containing protein</fullName>
    </recommendedName>
</protein>
<dbReference type="PANTHER" id="PTHR31234">
    <property type="entry name" value="LATE EMBRYOGENESIS ABUNDANT (LEA) HYDROXYPROLINE-RICH GLYCOPROTEIN FAMILY"/>
    <property type="match status" value="1"/>
</dbReference>
<dbReference type="GO" id="GO:0005886">
    <property type="term" value="C:plasma membrane"/>
    <property type="evidence" value="ECO:0007669"/>
    <property type="project" value="TreeGrafter"/>
</dbReference>
<dbReference type="Proteomes" id="UP000095767">
    <property type="component" value="Unassembled WGS sequence"/>
</dbReference>
<dbReference type="GO" id="GO:0098542">
    <property type="term" value="P:defense response to other organism"/>
    <property type="evidence" value="ECO:0007669"/>
    <property type="project" value="InterPro"/>
</dbReference>
<comment type="caution">
    <text evidence="4">The sequence shown here is derived from an EMBL/GenBank/DDBJ whole genome shotgun (WGS) entry which is preliminary data.</text>
</comment>
<dbReference type="EMBL" id="LWDX02048859">
    <property type="protein sequence ID" value="OEL21079.1"/>
    <property type="molecule type" value="Genomic_DNA"/>
</dbReference>
<evidence type="ECO:0000256" key="3">
    <source>
        <dbReference type="SAM" id="SignalP"/>
    </source>
</evidence>
<evidence type="ECO:0000256" key="1">
    <source>
        <dbReference type="ARBA" id="ARBA00004370"/>
    </source>
</evidence>
<gene>
    <name evidence="4" type="ORF">BAE44_0017899</name>
</gene>
<name>A0A1E5V7E6_9POAL</name>